<name>A0A1Y0B467_9LAMI</name>
<gene>
    <name evidence="1" type="ORF">AEK19_MT2024</name>
</gene>
<dbReference type="PANTHER" id="PTHR46694:SF1">
    <property type="entry name" value="AT-RICH INTERACTIVE DOMAIN-CONTAINING PROTEIN 4"/>
    <property type="match status" value="1"/>
</dbReference>
<sequence>MNVGNGINWKGQVFSKMRNHTATNRMTGVGNTLKRHYAFSNTNWLTMMWMGNAVYCVTVAHREIGLTAESGQGRVRPTTRRLQRLCQDGLEYICPQCSITTYKNAENGQLC</sequence>
<accession>A0A1Y0B467</accession>
<dbReference type="PANTHER" id="PTHR46694">
    <property type="entry name" value="AT-RICH INTERACTIVE DOMAIN-CONTAINING PROTEIN 4"/>
    <property type="match status" value="1"/>
</dbReference>
<protein>
    <submittedName>
        <fullName evidence="1">Uncharacterized protein</fullName>
    </submittedName>
</protein>
<dbReference type="EMBL" id="KY774314">
    <property type="protein sequence ID" value="ART32183.1"/>
    <property type="molecule type" value="Genomic_DNA"/>
</dbReference>
<organism evidence="1">
    <name type="scientific">Utricularia reniformis</name>
    <dbReference type="NCBI Taxonomy" id="192314"/>
    <lineage>
        <taxon>Eukaryota</taxon>
        <taxon>Viridiplantae</taxon>
        <taxon>Streptophyta</taxon>
        <taxon>Embryophyta</taxon>
        <taxon>Tracheophyta</taxon>
        <taxon>Spermatophyta</taxon>
        <taxon>Magnoliopsida</taxon>
        <taxon>eudicotyledons</taxon>
        <taxon>Gunneridae</taxon>
        <taxon>Pentapetalae</taxon>
        <taxon>asterids</taxon>
        <taxon>lamiids</taxon>
        <taxon>Lamiales</taxon>
        <taxon>Lentibulariaceae</taxon>
        <taxon>Utricularia</taxon>
    </lineage>
</organism>
<dbReference type="AlphaFoldDB" id="A0A1Y0B467"/>
<dbReference type="InterPro" id="IPR042293">
    <property type="entry name" value="ARID4"/>
</dbReference>
<proteinExistence type="predicted"/>
<geneLocation type="mitochondrion" evidence="1"/>
<reference evidence="1" key="1">
    <citation type="submission" date="2017-03" db="EMBL/GenBank/DDBJ databases">
        <title>The mitochondrial genome of the carnivorous plant Utricularia reniformis (Lentibulariaceae): structure, comparative analysis and evolutionary landmarks.</title>
        <authorList>
            <person name="Silva S.R."/>
            <person name="Alvarenga D.O."/>
            <person name="Michael T.P."/>
            <person name="Miranda V.F.O."/>
            <person name="Varani A.M."/>
        </authorList>
    </citation>
    <scope>NUCLEOTIDE SEQUENCE</scope>
</reference>
<keyword evidence="1" id="KW-0496">Mitochondrion</keyword>
<evidence type="ECO:0000313" key="1">
    <source>
        <dbReference type="EMBL" id="ART32183.1"/>
    </source>
</evidence>